<evidence type="ECO:0000256" key="2">
    <source>
        <dbReference type="ARBA" id="ARBA00022771"/>
    </source>
</evidence>
<organism evidence="7 8">
    <name type="scientific">Rosa chinensis</name>
    <name type="common">China rose</name>
    <dbReference type="NCBI Taxonomy" id="74649"/>
    <lineage>
        <taxon>Eukaryota</taxon>
        <taxon>Viridiplantae</taxon>
        <taxon>Streptophyta</taxon>
        <taxon>Embryophyta</taxon>
        <taxon>Tracheophyta</taxon>
        <taxon>Spermatophyta</taxon>
        <taxon>Magnoliopsida</taxon>
        <taxon>eudicotyledons</taxon>
        <taxon>Gunneridae</taxon>
        <taxon>Pentapetalae</taxon>
        <taxon>rosids</taxon>
        <taxon>fabids</taxon>
        <taxon>Rosales</taxon>
        <taxon>Rosaceae</taxon>
        <taxon>Rosoideae</taxon>
        <taxon>Rosoideae incertae sedis</taxon>
        <taxon>Rosa</taxon>
    </lineage>
</organism>
<feature type="domain" description="SWIM-type" evidence="6">
    <location>
        <begin position="680"/>
        <end position="718"/>
    </location>
</feature>
<feature type="region of interest" description="Disordered" evidence="5">
    <location>
        <begin position="108"/>
        <end position="132"/>
    </location>
</feature>
<evidence type="ECO:0000256" key="4">
    <source>
        <dbReference type="PROSITE-ProRule" id="PRU00325"/>
    </source>
</evidence>
<keyword evidence="8" id="KW-1185">Reference proteome</keyword>
<dbReference type="InterPro" id="IPR006564">
    <property type="entry name" value="Znf_PMZ"/>
</dbReference>
<gene>
    <name evidence="7" type="ORF">RchiOBHm_Chr6g0251121</name>
</gene>
<accession>A0A2P6PKQ7</accession>
<dbReference type="GO" id="GO:0008270">
    <property type="term" value="F:zinc ion binding"/>
    <property type="evidence" value="ECO:0007669"/>
    <property type="project" value="UniProtKB-KW"/>
</dbReference>
<dbReference type="Pfam" id="PF04434">
    <property type="entry name" value="SWIM"/>
    <property type="match status" value="1"/>
</dbReference>
<dbReference type="EMBL" id="PDCK01000044">
    <property type="protein sequence ID" value="PRQ22513.1"/>
    <property type="molecule type" value="Genomic_DNA"/>
</dbReference>
<keyword evidence="1" id="KW-0479">Metal-binding</keyword>
<feature type="compositionally biased region" description="Polar residues" evidence="5">
    <location>
        <begin position="108"/>
        <end position="126"/>
    </location>
</feature>
<dbReference type="InterPro" id="IPR004330">
    <property type="entry name" value="FAR1_DNA_bnd_dom"/>
</dbReference>
<keyword evidence="2 4" id="KW-0863">Zinc-finger</keyword>
<name>A0A2P6PKQ7_ROSCH</name>
<dbReference type="Proteomes" id="UP000238479">
    <property type="component" value="Chromosome 6"/>
</dbReference>
<dbReference type="InterPro" id="IPR007527">
    <property type="entry name" value="Znf_SWIM"/>
</dbReference>
<dbReference type="Gramene" id="PRQ22513">
    <property type="protein sequence ID" value="PRQ22513"/>
    <property type="gene ID" value="RchiOBHm_Chr6g0251121"/>
</dbReference>
<dbReference type="STRING" id="74649.A0A2P6PKQ7"/>
<sequence>MSNDGNIIDVESGEEDDSSTQDCNMETEDNETTEETYGADGPFEYNGKNFRELTVKDFDGTYFKTIEDAEKFYEIYSAALGFRLRRQKCDRGLSGTVLRRVWVCSKQGQKNKPRNNQVRGLSSNSRPPRHSTREKCMAAFVVRYSKELDAYYVKSFTTEHTHDLPKPNKVQSLLSHCVGKKVDLAEAVAMPKAKESIKTSAVHEHHPSGGNECVASTKELDLAHAVAVRKAKESINTSAAYVYRPSGGNEFVGLTKESDLEQGVAMRKGSINSTAASQHMVEPAGGHAFVSLTNRSDLVQTVAMQKESITTSSAYEYIVHPAGGYEFVDLMKRELYNSIDIERREALLNGDAQVAIAFMNARAAEDPEFFCKFSVDERGRLGNLFWRDSCSLLDYTRFGDVLIFDCTFKTNIYQRPLAVFVGANNHRGTVLFGSAILVDDTIDTYKWALQTFLGAMKDKKPISVLTDRDDKIQNAVVEVFPKARHRLCSWHIEKNLATIIKDPDVVKAFTQFLYNAIPPDEWDLGWKSMVETYGLQDNPWINMMYQRRKRWAEAFFKGHFFGGMSSMQRCQGIHRNLESALGKYDRFCEYIPRMDKTLRKMRNNISVDDLKCENSKPVIITHMRSLEQQIAEIFTHDIYLLIMHQIDWERKYIITKSEPYAQGDGKVFHLTQYDLPHRHWTVNYHHNISKVWFLCSCKLFQSDGIPCAHIFSVMKAELILKLPDSLVLKRWTMDVGKPVNLHNLSDRNLQMVRYASLASEIKNICFPASMTEGGTKKMKCEIAKLAKPAHDRTESQNHSLLQNLIHRHQLHVGSDAHSFTGFSVGINAEHYARSLPPGEFRTYFY</sequence>
<evidence type="ECO:0000313" key="7">
    <source>
        <dbReference type="EMBL" id="PRQ22513.1"/>
    </source>
</evidence>
<dbReference type="InterPro" id="IPR018289">
    <property type="entry name" value="MULE_transposase_dom"/>
</dbReference>
<dbReference type="PANTHER" id="PTHR47718:SF15">
    <property type="entry name" value="PROTEIN FAR1-RELATED SEQUENCE 5-LIKE"/>
    <property type="match status" value="1"/>
</dbReference>
<evidence type="ECO:0000256" key="5">
    <source>
        <dbReference type="SAM" id="MobiDB-lite"/>
    </source>
</evidence>
<dbReference type="Pfam" id="PF10551">
    <property type="entry name" value="MULE"/>
    <property type="match status" value="1"/>
</dbReference>
<dbReference type="AlphaFoldDB" id="A0A2P6PKQ7"/>
<evidence type="ECO:0000313" key="8">
    <source>
        <dbReference type="Proteomes" id="UP000238479"/>
    </source>
</evidence>
<comment type="caution">
    <text evidence="7">The sequence shown here is derived from an EMBL/GenBank/DDBJ whole genome shotgun (WGS) entry which is preliminary data.</text>
</comment>
<reference evidence="7 8" key="1">
    <citation type="journal article" date="2018" name="Nat. Genet.">
        <title>The Rosa genome provides new insights in the design of modern roses.</title>
        <authorList>
            <person name="Bendahmane M."/>
        </authorList>
    </citation>
    <scope>NUCLEOTIDE SEQUENCE [LARGE SCALE GENOMIC DNA]</scope>
    <source>
        <strain evidence="8">cv. Old Blush</strain>
    </source>
</reference>
<evidence type="ECO:0000256" key="1">
    <source>
        <dbReference type="ARBA" id="ARBA00022723"/>
    </source>
</evidence>
<protein>
    <submittedName>
        <fullName evidence="7">Putative transcription factor FAR family</fullName>
    </submittedName>
</protein>
<evidence type="ECO:0000259" key="6">
    <source>
        <dbReference type="PROSITE" id="PS50966"/>
    </source>
</evidence>
<dbReference type="PANTHER" id="PTHR47718">
    <property type="entry name" value="OS01G0519700 PROTEIN"/>
    <property type="match status" value="1"/>
</dbReference>
<proteinExistence type="predicted"/>
<dbReference type="SMART" id="SM00575">
    <property type="entry name" value="ZnF_PMZ"/>
    <property type="match status" value="1"/>
</dbReference>
<keyword evidence="3" id="KW-0862">Zinc</keyword>
<dbReference type="Pfam" id="PF03101">
    <property type="entry name" value="FAR1"/>
    <property type="match status" value="1"/>
</dbReference>
<dbReference type="PROSITE" id="PS50966">
    <property type="entry name" value="ZF_SWIM"/>
    <property type="match status" value="1"/>
</dbReference>
<evidence type="ECO:0000256" key="3">
    <source>
        <dbReference type="ARBA" id="ARBA00022833"/>
    </source>
</evidence>
<feature type="region of interest" description="Disordered" evidence="5">
    <location>
        <begin position="1"/>
        <end position="42"/>
    </location>
</feature>
<feature type="compositionally biased region" description="Acidic residues" evidence="5">
    <location>
        <begin position="11"/>
        <end position="34"/>
    </location>
</feature>